<dbReference type="Proteomes" id="UP001529510">
    <property type="component" value="Unassembled WGS sequence"/>
</dbReference>
<dbReference type="AlphaFoldDB" id="A0ABD0NLH4"/>
<proteinExistence type="predicted"/>
<dbReference type="EMBL" id="JAMKFB020000021">
    <property type="protein sequence ID" value="KAL0162833.1"/>
    <property type="molecule type" value="Genomic_DNA"/>
</dbReference>
<keyword evidence="2" id="KW-1185">Reference proteome</keyword>
<evidence type="ECO:0000313" key="2">
    <source>
        <dbReference type="Proteomes" id="UP001529510"/>
    </source>
</evidence>
<sequence length="53" mass="6028">WQAMEVGTVVQEEMKFRGAEFAVKVELAERLLIVEISDVVTADQWRGEFDPAC</sequence>
<gene>
    <name evidence="1" type="ORF">M9458_042229</name>
</gene>
<protein>
    <submittedName>
        <fullName evidence="1">Uncharacterized protein</fullName>
    </submittedName>
</protein>
<feature type="non-terminal residue" evidence="1">
    <location>
        <position position="1"/>
    </location>
</feature>
<comment type="caution">
    <text evidence="1">The sequence shown here is derived from an EMBL/GenBank/DDBJ whole genome shotgun (WGS) entry which is preliminary data.</text>
</comment>
<name>A0ABD0NLH4_CIRMR</name>
<organism evidence="1 2">
    <name type="scientific">Cirrhinus mrigala</name>
    <name type="common">Mrigala</name>
    <dbReference type="NCBI Taxonomy" id="683832"/>
    <lineage>
        <taxon>Eukaryota</taxon>
        <taxon>Metazoa</taxon>
        <taxon>Chordata</taxon>
        <taxon>Craniata</taxon>
        <taxon>Vertebrata</taxon>
        <taxon>Euteleostomi</taxon>
        <taxon>Actinopterygii</taxon>
        <taxon>Neopterygii</taxon>
        <taxon>Teleostei</taxon>
        <taxon>Ostariophysi</taxon>
        <taxon>Cypriniformes</taxon>
        <taxon>Cyprinidae</taxon>
        <taxon>Labeoninae</taxon>
        <taxon>Labeonini</taxon>
        <taxon>Cirrhinus</taxon>
    </lineage>
</organism>
<evidence type="ECO:0000313" key="1">
    <source>
        <dbReference type="EMBL" id="KAL0162833.1"/>
    </source>
</evidence>
<feature type="non-terminal residue" evidence="1">
    <location>
        <position position="53"/>
    </location>
</feature>
<accession>A0ABD0NLH4</accession>
<reference evidence="1 2" key="1">
    <citation type="submission" date="2024-05" db="EMBL/GenBank/DDBJ databases">
        <title>Genome sequencing and assembly of Indian major carp, Cirrhinus mrigala (Hamilton, 1822).</title>
        <authorList>
            <person name="Mohindra V."/>
            <person name="Chowdhury L.M."/>
            <person name="Lal K."/>
            <person name="Jena J.K."/>
        </authorList>
    </citation>
    <scope>NUCLEOTIDE SEQUENCE [LARGE SCALE GENOMIC DNA]</scope>
    <source>
        <strain evidence="1">CM1030</strain>
        <tissue evidence="1">Blood</tissue>
    </source>
</reference>